<dbReference type="PANTHER" id="PTHR43531:SF14">
    <property type="entry name" value="METHYL-ACCEPTING CHEMOTAXIS PROTEIN I-RELATED"/>
    <property type="match status" value="1"/>
</dbReference>
<dbReference type="InterPro" id="IPR003660">
    <property type="entry name" value="HAMP_dom"/>
</dbReference>
<dbReference type="FunFam" id="1.10.287.950:FF:000001">
    <property type="entry name" value="Methyl-accepting chemotaxis sensory transducer"/>
    <property type="match status" value="1"/>
</dbReference>
<sequence>MHSRTDRGQSLRYQPPAADTTVTFFISSIDNFGPRTAPDSAPHPAAPPAVGGAGTAPSTRLGTLGRRLLGAFLAVLALNGIGSAIGVVALQRIGHSASEMVDRRVATERLVADAHRLQAMNAERYKAVALSSEPEVGEILGADIARTQQQYDALLAQLAERLQGTEDAQRVAAVRTAGADFRKACEALIAARDSGLTERIRKVYGEQFVPAAARLLSALGGLSQSQRQAIDAGASEVAALGATGRWALLAFGALSLVLGTLLALWLVRRITRPIALASATADRVAGLDLRQEIQGHGRDETGRMLASLAVMQTALRNLVRRVQALGQTINVASSEIAGGNADLSSRTEETAARLQETAASLEHVTRRVSDAADSAQRTERLASEAAQVAREGNGVVGQVAQTMQQIAASSRRIADITGVIDTIAFQTNILALNAAVESARAGEQGRGFAVVAAEVRSLANRSAEAAREIKHLTTASVQQVEAGAGLAERAGQTMHRVVATIEDTARTMGEIRSHAQSQNEDIAAIHAAMTRLDEMTQQNAALVEESAAAAESLRGQTHDLASLVDRFVLPPVQQQRPGAAAPAIAAPTLPVPQPRLQPQRLAATG</sequence>
<dbReference type="CDD" id="cd19411">
    <property type="entry name" value="MCP2201-like_sensor"/>
    <property type="match status" value="1"/>
</dbReference>
<feature type="compositionally biased region" description="Low complexity" evidence="5">
    <location>
        <begin position="574"/>
        <end position="588"/>
    </location>
</feature>
<keyword evidence="6" id="KW-1133">Transmembrane helix</keyword>
<feature type="transmembrane region" description="Helical" evidence="6">
    <location>
        <begin position="246"/>
        <end position="267"/>
    </location>
</feature>
<keyword evidence="6" id="KW-0472">Membrane</keyword>
<dbReference type="InterPro" id="IPR004089">
    <property type="entry name" value="MCPsignal_dom"/>
</dbReference>
<evidence type="ECO:0000256" key="1">
    <source>
        <dbReference type="ARBA" id="ARBA00004370"/>
    </source>
</evidence>
<evidence type="ECO:0000256" key="3">
    <source>
        <dbReference type="ARBA" id="ARBA00029447"/>
    </source>
</evidence>
<evidence type="ECO:0000313" key="9">
    <source>
        <dbReference type="EMBL" id="SFD85778.1"/>
    </source>
</evidence>
<feature type="compositionally biased region" description="Low complexity" evidence="5">
    <location>
        <begin position="596"/>
        <end position="605"/>
    </location>
</feature>
<feature type="transmembrane region" description="Helical" evidence="6">
    <location>
        <begin position="68"/>
        <end position="90"/>
    </location>
</feature>
<reference evidence="10" key="1">
    <citation type="submission" date="2016-10" db="EMBL/GenBank/DDBJ databases">
        <authorList>
            <person name="Varghese N."/>
            <person name="Submissions S."/>
        </authorList>
    </citation>
    <scope>NUCLEOTIDE SEQUENCE [LARGE SCALE GENOMIC DNA]</scope>
    <source>
        <strain evidence="10">DSM 7481</strain>
    </source>
</reference>
<dbReference type="SMART" id="SM00283">
    <property type="entry name" value="MA"/>
    <property type="match status" value="1"/>
</dbReference>
<evidence type="ECO:0000259" key="7">
    <source>
        <dbReference type="PROSITE" id="PS50111"/>
    </source>
</evidence>
<dbReference type="PROSITE" id="PS50885">
    <property type="entry name" value="HAMP"/>
    <property type="match status" value="1"/>
</dbReference>
<evidence type="ECO:0000256" key="2">
    <source>
        <dbReference type="ARBA" id="ARBA00022481"/>
    </source>
</evidence>
<name>A0A1I1VUM8_9BURK</name>
<evidence type="ECO:0000259" key="8">
    <source>
        <dbReference type="PROSITE" id="PS50885"/>
    </source>
</evidence>
<evidence type="ECO:0000256" key="6">
    <source>
        <dbReference type="SAM" id="Phobius"/>
    </source>
</evidence>
<dbReference type="STRING" id="32040.SAMN04489710_107124"/>
<keyword evidence="4" id="KW-0807">Transducer</keyword>
<keyword evidence="10" id="KW-1185">Reference proteome</keyword>
<gene>
    <name evidence="9" type="ORF">SAMN04489710_107124</name>
</gene>
<evidence type="ECO:0000256" key="4">
    <source>
        <dbReference type="PROSITE-ProRule" id="PRU00284"/>
    </source>
</evidence>
<dbReference type="AlphaFoldDB" id="A0A1I1VUM8"/>
<evidence type="ECO:0000313" key="10">
    <source>
        <dbReference type="Proteomes" id="UP000199517"/>
    </source>
</evidence>
<protein>
    <submittedName>
        <fullName evidence="9">Methyl-accepting chemotaxis protein</fullName>
    </submittedName>
</protein>
<dbReference type="InterPro" id="IPR047347">
    <property type="entry name" value="YvaQ-like_sensor"/>
</dbReference>
<dbReference type="GO" id="GO:0006935">
    <property type="term" value="P:chemotaxis"/>
    <property type="evidence" value="ECO:0007669"/>
    <property type="project" value="InterPro"/>
</dbReference>
<comment type="similarity">
    <text evidence="3">Belongs to the methyl-accepting chemotaxis (MCP) protein family.</text>
</comment>
<feature type="region of interest" description="Disordered" evidence="5">
    <location>
        <begin position="574"/>
        <end position="605"/>
    </location>
</feature>
<dbReference type="Pfam" id="PF00015">
    <property type="entry name" value="MCPsignal"/>
    <property type="match status" value="1"/>
</dbReference>
<dbReference type="SUPFAM" id="SSF58104">
    <property type="entry name" value="Methyl-accepting chemotaxis protein (MCP) signaling domain"/>
    <property type="match status" value="1"/>
</dbReference>
<dbReference type="GO" id="GO:0004888">
    <property type="term" value="F:transmembrane signaling receptor activity"/>
    <property type="evidence" value="ECO:0007669"/>
    <property type="project" value="InterPro"/>
</dbReference>
<dbReference type="CDD" id="cd11386">
    <property type="entry name" value="MCP_signal"/>
    <property type="match status" value="1"/>
</dbReference>
<keyword evidence="2" id="KW-0488">Methylation</keyword>
<dbReference type="InterPro" id="IPR024478">
    <property type="entry name" value="HlyB_4HB_MCP"/>
</dbReference>
<feature type="domain" description="HAMP" evidence="8">
    <location>
        <begin position="268"/>
        <end position="320"/>
    </location>
</feature>
<dbReference type="PRINTS" id="PR00260">
    <property type="entry name" value="CHEMTRNSDUCR"/>
</dbReference>
<dbReference type="Proteomes" id="UP000199517">
    <property type="component" value="Unassembled WGS sequence"/>
</dbReference>
<dbReference type="PROSITE" id="PS50111">
    <property type="entry name" value="CHEMOTAXIS_TRANSDUC_2"/>
    <property type="match status" value="1"/>
</dbReference>
<dbReference type="PANTHER" id="PTHR43531">
    <property type="entry name" value="PROTEIN ICFG"/>
    <property type="match status" value="1"/>
</dbReference>
<organism evidence="9 10">
    <name type="scientific">Paracidovorax konjaci</name>
    <dbReference type="NCBI Taxonomy" id="32040"/>
    <lineage>
        <taxon>Bacteria</taxon>
        <taxon>Pseudomonadati</taxon>
        <taxon>Pseudomonadota</taxon>
        <taxon>Betaproteobacteria</taxon>
        <taxon>Burkholderiales</taxon>
        <taxon>Comamonadaceae</taxon>
        <taxon>Paracidovorax</taxon>
    </lineage>
</organism>
<feature type="domain" description="Methyl-accepting transducer" evidence="7">
    <location>
        <begin position="325"/>
        <end position="554"/>
    </location>
</feature>
<dbReference type="EMBL" id="FOMQ01000007">
    <property type="protein sequence ID" value="SFD85778.1"/>
    <property type="molecule type" value="Genomic_DNA"/>
</dbReference>
<evidence type="ECO:0000256" key="5">
    <source>
        <dbReference type="SAM" id="MobiDB-lite"/>
    </source>
</evidence>
<dbReference type="Pfam" id="PF00672">
    <property type="entry name" value="HAMP"/>
    <property type="match status" value="1"/>
</dbReference>
<comment type="subcellular location">
    <subcellularLocation>
        <location evidence="1">Membrane</location>
    </subcellularLocation>
</comment>
<dbReference type="InterPro" id="IPR051310">
    <property type="entry name" value="MCP_chemotaxis"/>
</dbReference>
<dbReference type="InterPro" id="IPR004090">
    <property type="entry name" value="Chemotax_Me-accpt_rcpt"/>
</dbReference>
<accession>A0A1I1VUM8</accession>
<dbReference type="SMART" id="SM00304">
    <property type="entry name" value="HAMP"/>
    <property type="match status" value="1"/>
</dbReference>
<dbReference type="Pfam" id="PF12729">
    <property type="entry name" value="4HB_MCP_1"/>
    <property type="match status" value="1"/>
</dbReference>
<feature type="region of interest" description="Disordered" evidence="5">
    <location>
        <begin position="35"/>
        <end position="57"/>
    </location>
</feature>
<dbReference type="Gene3D" id="1.10.287.950">
    <property type="entry name" value="Methyl-accepting chemotaxis protein"/>
    <property type="match status" value="1"/>
</dbReference>
<dbReference type="GO" id="GO:0007165">
    <property type="term" value="P:signal transduction"/>
    <property type="evidence" value="ECO:0007669"/>
    <property type="project" value="UniProtKB-KW"/>
</dbReference>
<keyword evidence="6" id="KW-0812">Transmembrane</keyword>
<dbReference type="GO" id="GO:0005886">
    <property type="term" value="C:plasma membrane"/>
    <property type="evidence" value="ECO:0007669"/>
    <property type="project" value="TreeGrafter"/>
</dbReference>
<proteinExistence type="inferred from homology"/>